<reference evidence="1 2" key="1">
    <citation type="journal article" date="2014" name="Genome Biol. Evol.">
        <title>The genome of the myxosporean Thelohanellus kitauei shows adaptations to nutrient acquisition within its fish host.</title>
        <authorList>
            <person name="Yang Y."/>
            <person name="Xiong J."/>
            <person name="Zhou Z."/>
            <person name="Huo F."/>
            <person name="Miao W."/>
            <person name="Ran C."/>
            <person name="Liu Y."/>
            <person name="Zhang J."/>
            <person name="Feng J."/>
            <person name="Wang M."/>
            <person name="Wang M."/>
            <person name="Wang L."/>
            <person name="Yao B."/>
        </authorList>
    </citation>
    <scope>NUCLEOTIDE SEQUENCE [LARGE SCALE GENOMIC DNA]</scope>
    <source>
        <strain evidence="1">Wuqing</strain>
    </source>
</reference>
<evidence type="ECO:0000313" key="2">
    <source>
        <dbReference type="Proteomes" id="UP000031668"/>
    </source>
</evidence>
<dbReference type="GO" id="GO:0016301">
    <property type="term" value="F:kinase activity"/>
    <property type="evidence" value="ECO:0007669"/>
    <property type="project" value="UniProtKB-KW"/>
</dbReference>
<protein>
    <submittedName>
        <fullName evidence="1">Serine/threonine-protein kinase Chk1</fullName>
    </submittedName>
</protein>
<accession>A0A0C2JEK0</accession>
<keyword evidence="1" id="KW-0808">Transferase</keyword>
<sequence length="138" mass="15994">MADVALFSQPIQMDYMSNTQGVTPSEQFEPFSEQLFSRIHRQTTRFIVTDHDLRNTTNKIIAALDSLGCTWILNHIKCITAQARDTHNQMIDFKIHMYCPKNGKILIDIRRSRGDGLEFKRIMNKLRTKITELIPNAI</sequence>
<dbReference type="Proteomes" id="UP000031668">
    <property type="component" value="Unassembled WGS sequence"/>
</dbReference>
<organism evidence="1 2">
    <name type="scientific">Thelohanellus kitauei</name>
    <name type="common">Myxosporean</name>
    <dbReference type="NCBI Taxonomy" id="669202"/>
    <lineage>
        <taxon>Eukaryota</taxon>
        <taxon>Metazoa</taxon>
        <taxon>Cnidaria</taxon>
        <taxon>Myxozoa</taxon>
        <taxon>Myxosporea</taxon>
        <taxon>Bivalvulida</taxon>
        <taxon>Platysporina</taxon>
        <taxon>Myxobolidae</taxon>
        <taxon>Thelohanellus</taxon>
    </lineage>
</organism>
<dbReference type="AlphaFoldDB" id="A0A0C2JEK0"/>
<comment type="caution">
    <text evidence="1">The sequence shown here is derived from an EMBL/GenBank/DDBJ whole genome shotgun (WGS) entry which is preliminary data.</text>
</comment>
<name>A0A0C2JEK0_THEKT</name>
<dbReference type="OrthoDB" id="5980710at2759"/>
<gene>
    <name evidence="1" type="ORF">RF11_04516</name>
</gene>
<evidence type="ECO:0000313" key="1">
    <source>
        <dbReference type="EMBL" id="KII67643.1"/>
    </source>
</evidence>
<keyword evidence="1" id="KW-0418">Kinase</keyword>
<keyword evidence="2" id="KW-1185">Reference proteome</keyword>
<dbReference type="EMBL" id="JWZT01003124">
    <property type="protein sequence ID" value="KII67643.1"/>
    <property type="molecule type" value="Genomic_DNA"/>
</dbReference>
<dbReference type="Gene3D" id="3.30.310.80">
    <property type="entry name" value="Kinase associated domain 1, KA1"/>
    <property type="match status" value="1"/>
</dbReference>
<proteinExistence type="predicted"/>